<keyword evidence="1" id="KW-0472">Membrane</keyword>
<sequence>MGEKLVLMTKDRVGSLIGASFGLAFIQVNAGALPMAVAVPLRIAAIAAFLGLVVLGRRRGGGTESGGDATPSASFGRRYWYVVAAEVLGLAVGLIVISKVLHTPRAAVGWIAFVVGVHFFGLAAAWGRPLLRVLGASMAACGAAGLVLAACDASVAVIRGVAGILPGVLLLASIWWSGRPSTAASVAPERTAA</sequence>
<keyword evidence="1" id="KW-0812">Transmembrane</keyword>
<feature type="transmembrane region" description="Helical" evidence="1">
    <location>
        <begin position="133"/>
        <end position="150"/>
    </location>
</feature>
<keyword evidence="3" id="KW-1185">Reference proteome</keyword>
<dbReference type="Proteomes" id="UP000664781">
    <property type="component" value="Unassembled WGS sequence"/>
</dbReference>
<feature type="transmembrane region" description="Helical" evidence="1">
    <location>
        <begin position="36"/>
        <end position="55"/>
    </location>
</feature>
<accession>A0A939FPQ0</accession>
<feature type="transmembrane region" description="Helical" evidence="1">
    <location>
        <begin position="107"/>
        <end position="126"/>
    </location>
</feature>
<gene>
    <name evidence="2" type="ORF">J1792_17525</name>
</gene>
<feature type="transmembrane region" description="Helical" evidence="1">
    <location>
        <begin position="156"/>
        <end position="176"/>
    </location>
</feature>
<dbReference type="EMBL" id="JAFMOF010000002">
    <property type="protein sequence ID" value="MBO0654516.1"/>
    <property type="molecule type" value="Genomic_DNA"/>
</dbReference>
<comment type="caution">
    <text evidence="2">The sequence shown here is derived from an EMBL/GenBank/DDBJ whole genome shotgun (WGS) entry which is preliminary data.</text>
</comment>
<feature type="transmembrane region" description="Helical" evidence="1">
    <location>
        <begin position="79"/>
        <end position="101"/>
    </location>
</feature>
<keyword evidence="1" id="KW-1133">Transmembrane helix</keyword>
<evidence type="ECO:0000313" key="3">
    <source>
        <dbReference type="Proteomes" id="UP000664781"/>
    </source>
</evidence>
<protein>
    <submittedName>
        <fullName evidence="2">Uncharacterized protein</fullName>
    </submittedName>
</protein>
<proteinExistence type="predicted"/>
<dbReference type="AlphaFoldDB" id="A0A939FPQ0"/>
<evidence type="ECO:0000313" key="2">
    <source>
        <dbReference type="EMBL" id="MBO0654516.1"/>
    </source>
</evidence>
<name>A0A939FPQ0_9ACTN</name>
<evidence type="ECO:0000256" key="1">
    <source>
        <dbReference type="SAM" id="Phobius"/>
    </source>
</evidence>
<feature type="transmembrane region" description="Helical" evidence="1">
    <location>
        <begin position="12"/>
        <end position="30"/>
    </location>
</feature>
<organism evidence="2 3">
    <name type="scientific">Streptomyces triculaminicus</name>
    <dbReference type="NCBI Taxonomy" id="2816232"/>
    <lineage>
        <taxon>Bacteria</taxon>
        <taxon>Bacillati</taxon>
        <taxon>Actinomycetota</taxon>
        <taxon>Actinomycetes</taxon>
        <taxon>Kitasatosporales</taxon>
        <taxon>Streptomycetaceae</taxon>
        <taxon>Streptomyces</taxon>
    </lineage>
</organism>
<reference evidence="2" key="1">
    <citation type="submission" date="2021-03" db="EMBL/GenBank/DDBJ databases">
        <title>Streptomyces strains.</title>
        <authorList>
            <person name="Lund M.B."/>
            <person name="Toerring T."/>
        </authorList>
    </citation>
    <scope>NUCLEOTIDE SEQUENCE</scope>
    <source>
        <strain evidence="2">JCM 4242</strain>
    </source>
</reference>